<evidence type="ECO:0000259" key="2">
    <source>
        <dbReference type="Pfam" id="PF00535"/>
    </source>
</evidence>
<feature type="signal peptide" evidence="1">
    <location>
        <begin position="1"/>
        <end position="35"/>
    </location>
</feature>
<dbReference type="InterPro" id="IPR050834">
    <property type="entry name" value="Glycosyltransf_2"/>
</dbReference>
<reference evidence="3 4" key="1">
    <citation type="journal article" date="2003" name="Int. J. Syst. Evol. Microbiol.">
        <title>Towards a standardized format for the description of a novel species (of an established genus): Ochrobactrum gallinifaecis sp. nov.</title>
        <authorList>
            <person name="Kampfer P."/>
            <person name="Buczolits S."/>
            <person name="Albrecht A."/>
            <person name="Busse H.J."/>
            <person name="Stackebrandt E."/>
        </authorList>
    </citation>
    <scope>NUCLEOTIDE SEQUENCE [LARGE SCALE GENOMIC DNA]</scope>
    <source>
        <strain evidence="3 4">ISO 196</strain>
    </source>
</reference>
<dbReference type="GO" id="GO:0016740">
    <property type="term" value="F:transferase activity"/>
    <property type="evidence" value="ECO:0007669"/>
    <property type="project" value="UniProtKB-KW"/>
</dbReference>
<dbReference type="InterPro" id="IPR001173">
    <property type="entry name" value="Glyco_trans_2-like"/>
</dbReference>
<dbReference type="OrthoDB" id="6116224at2"/>
<dbReference type="SUPFAM" id="SSF53448">
    <property type="entry name" value="Nucleotide-diphospho-sugar transferases"/>
    <property type="match status" value="1"/>
</dbReference>
<evidence type="ECO:0000313" key="4">
    <source>
        <dbReference type="Proteomes" id="UP000315388"/>
    </source>
</evidence>
<keyword evidence="1" id="KW-0732">Signal</keyword>
<organism evidence="3 4">
    <name type="scientific">Brucella gallinifaecis</name>
    <dbReference type="NCBI Taxonomy" id="215590"/>
    <lineage>
        <taxon>Bacteria</taxon>
        <taxon>Pseudomonadati</taxon>
        <taxon>Pseudomonadota</taxon>
        <taxon>Alphaproteobacteria</taxon>
        <taxon>Hyphomicrobiales</taxon>
        <taxon>Brucellaceae</taxon>
        <taxon>Brucella/Ochrobactrum group</taxon>
        <taxon>Brucella</taxon>
    </lineage>
</organism>
<evidence type="ECO:0000256" key="1">
    <source>
        <dbReference type="SAM" id="SignalP"/>
    </source>
</evidence>
<keyword evidence="4" id="KW-1185">Reference proteome</keyword>
<proteinExistence type="predicted"/>
<name>A0A502BNB5_9HYPH</name>
<dbReference type="PANTHER" id="PTHR43685:SF2">
    <property type="entry name" value="GLYCOSYLTRANSFERASE 2-LIKE DOMAIN-CONTAINING PROTEIN"/>
    <property type="match status" value="1"/>
</dbReference>
<protein>
    <submittedName>
        <fullName evidence="3">Glycosyltransferase family 2 protein</fullName>
    </submittedName>
</protein>
<dbReference type="Proteomes" id="UP000315388">
    <property type="component" value="Unassembled WGS sequence"/>
</dbReference>
<comment type="caution">
    <text evidence="3">The sequence shown here is derived from an EMBL/GenBank/DDBJ whole genome shotgun (WGS) entry which is preliminary data.</text>
</comment>
<gene>
    <name evidence="3" type="ORF">FHY56_11040</name>
</gene>
<accession>A0A502BNB5</accession>
<dbReference type="CDD" id="cd00761">
    <property type="entry name" value="Glyco_tranf_GTA_type"/>
    <property type="match status" value="1"/>
</dbReference>
<dbReference type="Gene3D" id="3.90.550.10">
    <property type="entry name" value="Spore Coat Polysaccharide Biosynthesis Protein SpsA, Chain A"/>
    <property type="match status" value="1"/>
</dbReference>
<dbReference type="PANTHER" id="PTHR43685">
    <property type="entry name" value="GLYCOSYLTRANSFERASE"/>
    <property type="match status" value="1"/>
</dbReference>
<evidence type="ECO:0000313" key="3">
    <source>
        <dbReference type="EMBL" id="TPF75239.1"/>
    </source>
</evidence>
<dbReference type="EMBL" id="VEWJ01000006">
    <property type="protein sequence ID" value="TPF75239.1"/>
    <property type="molecule type" value="Genomic_DNA"/>
</dbReference>
<dbReference type="Pfam" id="PF00535">
    <property type="entry name" value="Glycos_transf_2"/>
    <property type="match status" value="1"/>
</dbReference>
<keyword evidence="3" id="KW-0808">Transferase</keyword>
<dbReference type="AlphaFoldDB" id="A0A502BNB5"/>
<feature type="chain" id="PRO_5021367278" evidence="1">
    <location>
        <begin position="36"/>
        <end position="323"/>
    </location>
</feature>
<sequence length="323" mass="35989">MSQRRICISVVTRNRPKMLCSLFSSLASITRPATAVVSFLVVENNSSPTLEKTIDDFQKQMPNDAIDYIIEGVLGISAARNRALNHAIEHGFDYLVYVDDDEFVEPDWLVNLLAERDRLDLDIVGSPVRPKPFDENLTTLQKLVWSGIERSGYKSEKKCRRKCETGRGDSIKVHTGSWMGRLDFFRNTGLRFDSHFGLTGGEDWNLWAKAKSLGAKTGWACDAIVYETVPPSRLTLSYHYRRNRDHNITEFGARYRENPGKTLKKLPVKIAGRALKFIGTILSIPFRGGQGLVSSATALGGLVGLLQGCLGKGSLHYADTTGY</sequence>
<dbReference type="RefSeq" id="WP_140905215.1">
    <property type="nucleotide sequence ID" value="NZ_JBHTMD010000007.1"/>
</dbReference>
<dbReference type="InterPro" id="IPR029044">
    <property type="entry name" value="Nucleotide-diphossugar_trans"/>
</dbReference>
<feature type="domain" description="Glycosyltransferase 2-like" evidence="2">
    <location>
        <begin position="8"/>
        <end position="148"/>
    </location>
</feature>